<organism evidence="1">
    <name type="scientific">Rhizobium loti</name>
    <name type="common">Mesorhizobium loti</name>
    <dbReference type="NCBI Taxonomy" id="381"/>
    <lineage>
        <taxon>Bacteria</taxon>
        <taxon>Pseudomonadati</taxon>
        <taxon>Pseudomonadota</taxon>
        <taxon>Alphaproteobacteria</taxon>
        <taxon>Hyphomicrobiales</taxon>
        <taxon>Phyllobacteriaceae</taxon>
        <taxon>Mesorhizobium</taxon>
    </lineage>
</organism>
<name>D7UQD7_RHILI</name>
<dbReference type="EMBL" id="AB519450">
    <property type="protein sequence ID" value="BAJ11583.1"/>
    <property type="molecule type" value="Genomic_DNA"/>
</dbReference>
<reference evidence="1" key="1">
    <citation type="journal article" date="2010" name="Syst. Appl. Microbiol.">
        <title>Nodulation in black locust by the Gammaproteobacteria Pseudomonas sp. and the Betaproteobacteria Burkholderia sp.</title>
        <authorList>
            <person name="Shiraishi A."/>
            <person name="Matsushita N."/>
            <person name="Hougetsu T."/>
        </authorList>
    </citation>
    <scope>NUCLEOTIDE SEQUENCE</scope>
    <source>
        <strain evidence="1">Ch90</strain>
    </source>
</reference>
<protein>
    <submittedName>
        <fullName evidence="1">Nitrogenase reductase</fullName>
    </submittedName>
</protein>
<sequence>SMSSSSSMVIGVGMVPWPELTWILLGQCAVFPSLLAVRRILDHRHLPEFGVLDDVVAGHEVDELGIEPGSQRFGEVELAVGLALVADQATQPHAARMGIFQDALGDVVGGVERHHLARHDDVDFLGLVLADRHRETAAHHIPEHVIGDIVDIVIGAVLLEEVDRGDDAAPRAADTRLGNAGLHAPDAFIANLEHVLEFEVFHRTFLCRQVQDRILCLRIQNQAGVVGFGVAADDENLLPEVNKCGECILGGGGFADAALPV</sequence>
<dbReference type="AlphaFoldDB" id="D7UQD7"/>
<proteinExistence type="predicted"/>
<feature type="non-terminal residue" evidence="1">
    <location>
        <position position="1"/>
    </location>
</feature>
<evidence type="ECO:0000313" key="1">
    <source>
        <dbReference type="EMBL" id="BAJ11583.1"/>
    </source>
</evidence>
<gene>
    <name evidence="1" type="primary">nifH</name>
</gene>
<feature type="non-terminal residue" evidence="1">
    <location>
        <position position="261"/>
    </location>
</feature>
<accession>D7UQD7</accession>